<keyword evidence="2" id="KW-0732">Signal</keyword>
<feature type="signal peptide" evidence="2">
    <location>
        <begin position="1"/>
        <end position="20"/>
    </location>
</feature>
<feature type="transmembrane region" description="Helical" evidence="1">
    <location>
        <begin position="172"/>
        <end position="193"/>
    </location>
</feature>
<name>A0A4V6PA63_9ACTN</name>
<accession>A0A4V6PA63</accession>
<evidence type="ECO:0000256" key="2">
    <source>
        <dbReference type="SAM" id="SignalP"/>
    </source>
</evidence>
<feature type="chain" id="PRO_5039587264" evidence="2">
    <location>
        <begin position="21"/>
        <end position="287"/>
    </location>
</feature>
<dbReference type="EMBL" id="SMJW01000021">
    <property type="protein sequence ID" value="TDC18306.1"/>
    <property type="molecule type" value="Genomic_DNA"/>
</dbReference>
<gene>
    <name evidence="3" type="ORF">E1284_06790</name>
</gene>
<evidence type="ECO:0000313" key="3">
    <source>
        <dbReference type="EMBL" id="TDC18306.1"/>
    </source>
</evidence>
<dbReference type="RefSeq" id="WP_131938126.1">
    <property type="nucleotide sequence ID" value="NZ_BAAAMX010000016.1"/>
</dbReference>
<reference evidence="3 4" key="1">
    <citation type="submission" date="2019-03" db="EMBL/GenBank/DDBJ databases">
        <title>Draft genome sequences of novel Actinobacteria.</title>
        <authorList>
            <person name="Sahin N."/>
            <person name="Ay H."/>
            <person name="Saygin H."/>
        </authorList>
    </citation>
    <scope>NUCLEOTIDE SEQUENCE [LARGE SCALE GENOMIC DNA]</scope>
    <source>
        <strain evidence="3 4">DSM 45347</strain>
    </source>
</reference>
<protein>
    <submittedName>
        <fullName evidence="3">Uncharacterized protein</fullName>
    </submittedName>
</protein>
<dbReference type="OrthoDB" id="3479588at2"/>
<dbReference type="AlphaFoldDB" id="A0A4V6PA63"/>
<keyword evidence="1" id="KW-0812">Transmembrane</keyword>
<evidence type="ECO:0000313" key="4">
    <source>
        <dbReference type="Proteomes" id="UP000295431"/>
    </source>
</evidence>
<feature type="transmembrane region" description="Helical" evidence="1">
    <location>
        <begin position="200"/>
        <end position="220"/>
    </location>
</feature>
<keyword evidence="1" id="KW-0472">Membrane</keyword>
<sequence>MSFRWLTAMAVALLALAVLAGCGGGGAPPPQRARVDVTVLENGGAEVDLHAAGRLPSDAEVRALAGRIARELFPGARTVRVSTRKGRGIPFARAEVDRAYRTGRKASLRIDTSGALRRLTAKGFEDTALRLHIPPVPAAVRTLAGAPAAEHVWRLRQGGPAPVVAVGMRPSPARWCGAMALPVLGALGVALGFFARRRALALPAAAAAVAAGVLAVVLAAGRQGANLGVAGLLDGTVLEVASVLPLTAVPLGLPAVMLLGTAAARRLTGPGTAGTYEARPRDTGVFW</sequence>
<evidence type="ECO:0000256" key="1">
    <source>
        <dbReference type="SAM" id="Phobius"/>
    </source>
</evidence>
<keyword evidence="4" id="KW-1185">Reference proteome</keyword>
<proteinExistence type="predicted"/>
<dbReference type="Proteomes" id="UP000295431">
    <property type="component" value="Unassembled WGS sequence"/>
</dbReference>
<comment type="caution">
    <text evidence="3">The sequence shown here is derived from an EMBL/GenBank/DDBJ whole genome shotgun (WGS) entry which is preliminary data.</text>
</comment>
<dbReference type="PROSITE" id="PS51257">
    <property type="entry name" value="PROKAR_LIPOPROTEIN"/>
    <property type="match status" value="1"/>
</dbReference>
<feature type="transmembrane region" description="Helical" evidence="1">
    <location>
        <begin position="240"/>
        <end position="259"/>
    </location>
</feature>
<keyword evidence="1" id="KW-1133">Transmembrane helix</keyword>
<organism evidence="3 4">
    <name type="scientific">Actinomadura bangladeshensis</name>
    <dbReference type="NCBI Taxonomy" id="453573"/>
    <lineage>
        <taxon>Bacteria</taxon>
        <taxon>Bacillati</taxon>
        <taxon>Actinomycetota</taxon>
        <taxon>Actinomycetes</taxon>
        <taxon>Streptosporangiales</taxon>
        <taxon>Thermomonosporaceae</taxon>
        <taxon>Actinomadura</taxon>
    </lineage>
</organism>